<feature type="chain" id="PRO_5004734692" evidence="1">
    <location>
        <begin position="23"/>
        <end position="107"/>
    </location>
</feature>
<organism evidence="2">
    <name type="scientific">Ixodes ricinus</name>
    <name type="common">Common tick</name>
    <name type="synonym">Acarus ricinus</name>
    <dbReference type="NCBI Taxonomy" id="34613"/>
    <lineage>
        <taxon>Eukaryota</taxon>
        <taxon>Metazoa</taxon>
        <taxon>Ecdysozoa</taxon>
        <taxon>Arthropoda</taxon>
        <taxon>Chelicerata</taxon>
        <taxon>Arachnida</taxon>
        <taxon>Acari</taxon>
        <taxon>Parasitiformes</taxon>
        <taxon>Ixodida</taxon>
        <taxon>Ixodoidea</taxon>
        <taxon>Ixodidae</taxon>
        <taxon>Ixodinae</taxon>
        <taxon>Ixodes</taxon>
    </lineage>
</organism>
<keyword evidence="1" id="KW-0732">Signal</keyword>
<reference evidence="2" key="1">
    <citation type="journal article" date="2015" name="Sci. Rep.">
        <title>Tissue- and time-dependent transcription in Ixodes ricinus salivary glands and midguts when blood feeding on the vertebrate host.</title>
        <authorList>
            <person name="Kotsyfakis M."/>
            <person name="Schwarz A."/>
            <person name="Erhart J."/>
            <person name="Ribeiro J.M."/>
        </authorList>
    </citation>
    <scope>NUCLEOTIDE SEQUENCE</scope>
    <source>
        <tissue evidence="2">Salivary gland and midgut</tissue>
    </source>
</reference>
<evidence type="ECO:0000313" key="2">
    <source>
        <dbReference type="EMBL" id="JAB71427.1"/>
    </source>
</evidence>
<proteinExistence type="evidence at transcript level"/>
<evidence type="ECO:0000256" key="1">
    <source>
        <dbReference type="SAM" id="SignalP"/>
    </source>
</evidence>
<feature type="signal peptide" evidence="1">
    <location>
        <begin position="1"/>
        <end position="22"/>
    </location>
</feature>
<name>V5H9Q6_IXORI</name>
<accession>V5H9Q6</accession>
<dbReference type="AlphaFoldDB" id="V5H9Q6"/>
<sequence length="107" mass="12214">MIKLMFLAIFAALVLLHVDVDGGLVKPEKAYDCYWKISNASDRVCRNHNQDGFFFLNVYTCSVTMQIWQHGTATASRNNVRGKLVSRVGPGYRYSVGMVRRVRNLRT</sequence>
<protein>
    <submittedName>
        <fullName evidence="2">Putative secreted protein</fullName>
    </submittedName>
</protein>
<dbReference type="EMBL" id="GANP01013041">
    <property type="protein sequence ID" value="JAB71427.1"/>
    <property type="molecule type" value="mRNA"/>
</dbReference>